<proteinExistence type="predicted"/>
<evidence type="ECO:0000313" key="3">
    <source>
        <dbReference type="EMBL" id="KRG18856.1"/>
    </source>
</evidence>
<keyword evidence="1" id="KW-0143">Chaperone</keyword>
<dbReference type="SMART" id="SM00271">
    <property type="entry name" value="DnaJ"/>
    <property type="match status" value="1"/>
</dbReference>
<sequence>MTATQFDIEVVTSYYRILGLPLTATREDIRRSRNRLIMKFHPDRHIKGWIADEVSLADRVRLVQEAYQYLIDHYEEIAKELKILEESVLSSHTPDAIRSHWIYAEVSKIKG</sequence>
<name>A0A0Q9YSG7_9GAMM</name>
<dbReference type="STRING" id="437022.CC99x_01337"/>
<dbReference type="CDD" id="cd06257">
    <property type="entry name" value="DnaJ"/>
    <property type="match status" value="1"/>
</dbReference>
<dbReference type="OrthoDB" id="8994574at2"/>
<evidence type="ECO:0000313" key="5">
    <source>
        <dbReference type="Proteomes" id="UP000051494"/>
    </source>
</evidence>
<dbReference type="InterPro" id="IPR036869">
    <property type="entry name" value="J_dom_sf"/>
</dbReference>
<dbReference type="SUPFAM" id="SSF46565">
    <property type="entry name" value="Chaperone J-domain"/>
    <property type="match status" value="1"/>
</dbReference>
<dbReference type="PRINTS" id="PR00625">
    <property type="entry name" value="JDOMAIN"/>
</dbReference>
<dbReference type="Gene3D" id="1.10.287.110">
    <property type="entry name" value="DnaJ domain"/>
    <property type="match status" value="1"/>
</dbReference>
<accession>A0A0Q9YSG7</accession>
<comment type="caution">
    <text evidence="3">The sequence shown here is derived from an EMBL/GenBank/DDBJ whole genome shotgun (WGS) entry which is preliminary data.</text>
</comment>
<evidence type="ECO:0000259" key="2">
    <source>
        <dbReference type="PROSITE" id="PS50076"/>
    </source>
</evidence>
<dbReference type="RefSeq" id="WP_057624441.1">
    <property type="nucleotide sequence ID" value="NZ_LKHV02000001.1"/>
</dbReference>
<gene>
    <name evidence="4" type="ORF">CC99x_000190</name>
    <name evidence="3" type="ORF">CC99x_01337</name>
</gene>
<dbReference type="AlphaFoldDB" id="A0A0Q9YSG7"/>
<dbReference type="InterPro" id="IPR001623">
    <property type="entry name" value="DnaJ_domain"/>
</dbReference>
<dbReference type="Proteomes" id="UP000051494">
    <property type="component" value="Unassembled WGS sequence"/>
</dbReference>
<dbReference type="EMBL" id="LKHV02000001">
    <property type="protein sequence ID" value="MCS5707314.1"/>
    <property type="molecule type" value="Genomic_DNA"/>
</dbReference>
<reference evidence="3" key="1">
    <citation type="submission" date="2015-09" db="EMBL/GenBank/DDBJ databases">
        <title>Draft Genome Sequences of Two Novel Amoeba-resistant Intranuclear Bacteria, Candidatus Berkiella cookevillensis and Candidatus Berkiella aquae.</title>
        <authorList>
            <person name="Mehari Y.T."/>
            <person name="Arivett B.A."/>
            <person name="Farone A.L."/>
            <person name="Gunderson J.H."/>
            <person name="Farone M.B."/>
        </authorList>
    </citation>
    <scope>NUCLEOTIDE SEQUENCE [LARGE SCALE GENOMIC DNA]</scope>
    <source>
        <strain evidence="3">CC99</strain>
    </source>
</reference>
<evidence type="ECO:0000256" key="1">
    <source>
        <dbReference type="ARBA" id="ARBA00023186"/>
    </source>
</evidence>
<dbReference type="EMBL" id="LKHV01000005">
    <property type="protein sequence ID" value="KRG18856.1"/>
    <property type="molecule type" value="Genomic_DNA"/>
</dbReference>
<evidence type="ECO:0000313" key="4">
    <source>
        <dbReference type="EMBL" id="MCS5707314.1"/>
    </source>
</evidence>
<dbReference type="PROSITE" id="PS50076">
    <property type="entry name" value="DNAJ_2"/>
    <property type="match status" value="1"/>
</dbReference>
<keyword evidence="5" id="KW-1185">Reference proteome</keyword>
<reference evidence="4" key="3">
    <citation type="submission" date="2021-06" db="EMBL/GenBank/DDBJ databases">
        <title>Genomic Description and Analysis of Intracellular Bacteria, Candidatus Berkiella cookevillensis and Candidatus Berkiella aquae.</title>
        <authorList>
            <person name="Kidane D.T."/>
            <person name="Mehari Y.T."/>
            <person name="Rice F.C."/>
            <person name="Arivett B.A."/>
            <person name="Farone A.L."/>
            <person name="Berk S.G."/>
            <person name="Farone M.B."/>
        </authorList>
    </citation>
    <scope>NUCLEOTIDE SEQUENCE</scope>
    <source>
        <strain evidence="4">CC99</strain>
    </source>
</reference>
<protein>
    <submittedName>
        <fullName evidence="3">Chaperone protein DnaJ</fullName>
    </submittedName>
    <submittedName>
        <fullName evidence="4">DnaJ domain-containing protein</fullName>
    </submittedName>
</protein>
<organism evidence="3">
    <name type="scientific">Candidatus Berkiella cookevillensis</name>
    <dbReference type="NCBI Taxonomy" id="437022"/>
    <lineage>
        <taxon>Bacteria</taxon>
        <taxon>Pseudomonadati</taxon>
        <taxon>Pseudomonadota</taxon>
        <taxon>Gammaproteobacteria</taxon>
        <taxon>Candidatus Berkiellales</taxon>
        <taxon>Candidatus Berkiellaceae</taxon>
        <taxon>Candidatus Berkiella</taxon>
    </lineage>
</organism>
<feature type="domain" description="J" evidence="2">
    <location>
        <begin position="13"/>
        <end position="75"/>
    </location>
</feature>
<reference evidence="4" key="2">
    <citation type="journal article" date="2016" name="Genome Announc.">
        <title>Draft Genome Sequences of Two Novel Amoeba-Resistant Intranuclear Bacteria, 'Candidatus Berkiella cookevillensis' and 'Candidatus Berkiella aquae'.</title>
        <authorList>
            <person name="Mehari Y.T."/>
            <person name="Arivett B.A."/>
            <person name="Farone A.L."/>
            <person name="Gunderson J.H."/>
            <person name="Farone M.B."/>
        </authorList>
    </citation>
    <scope>NUCLEOTIDE SEQUENCE</scope>
    <source>
        <strain evidence="4">CC99</strain>
    </source>
</reference>
<dbReference type="Pfam" id="PF00226">
    <property type="entry name" value="DnaJ"/>
    <property type="match status" value="1"/>
</dbReference>